<evidence type="ECO:0000256" key="1">
    <source>
        <dbReference type="SAM" id="MobiDB-lite"/>
    </source>
</evidence>
<feature type="region of interest" description="Disordered" evidence="1">
    <location>
        <begin position="1"/>
        <end position="84"/>
    </location>
</feature>
<reference evidence="2 3" key="1">
    <citation type="submission" date="2019-10" db="EMBL/GenBank/DDBJ databases">
        <title>Cognatihalovulum marinum gen. nov. sp. nov., a new member of the family Rhodobacteraceae isolated from deep seawater of the Northwest Indian Ocean.</title>
        <authorList>
            <person name="Ruan C."/>
            <person name="Wang J."/>
            <person name="Zheng X."/>
            <person name="Song L."/>
            <person name="Zhu Y."/>
            <person name="Huang Y."/>
            <person name="Lu Z."/>
            <person name="Du W."/>
            <person name="Huang L."/>
            <person name="Dai X."/>
        </authorList>
    </citation>
    <scope>NUCLEOTIDE SEQUENCE [LARGE SCALE GENOMIC DNA]</scope>
    <source>
        <strain evidence="2 3">2CG4</strain>
    </source>
</reference>
<dbReference type="Proteomes" id="UP000474957">
    <property type="component" value="Unassembled WGS sequence"/>
</dbReference>
<gene>
    <name evidence="2" type="ORF">GE300_09020</name>
</gene>
<name>A0A6L5YZS3_9RHOB</name>
<accession>A0A6L5YZS3</accession>
<dbReference type="RefSeq" id="WP_154446244.1">
    <property type="nucleotide sequence ID" value="NZ_WIND01000005.1"/>
</dbReference>
<dbReference type="AlphaFoldDB" id="A0A6L5YZS3"/>
<proteinExistence type="predicted"/>
<comment type="caution">
    <text evidence="2">The sequence shown here is derived from an EMBL/GenBank/DDBJ whole genome shotgun (WGS) entry which is preliminary data.</text>
</comment>
<dbReference type="EMBL" id="WIND01000005">
    <property type="protein sequence ID" value="MSU89757.1"/>
    <property type="molecule type" value="Genomic_DNA"/>
</dbReference>
<keyword evidence="3" id="KW-1185">Reference proteome</keyword>
<feature type="compositionally biased region" description="Low complexity" evidence="1">
    <location>
        <begin position="31"/>
        <end position="52"/>
    </location>
</feature>
<protein>
    <submittedName>
        <fullName evidence="2">Uncharacterized protein</fullName>
    </submittedName>
</protein>
<evidence type="ECO:0000313" key="2">
    <source>
        <dbReference type="EMBL" id="MSU89757.1"/>
    </source>
</evidence>
<sequence length="135" mass="14393">MSDSDGRPEDDDLLTTIRALVSEEAERAAPRRPASAPNAFAPEAEPAAAADPDTGRAPTPAGSAPLVLDNPVRPGPRGEATAPMYDEEALRAVVTELVRDELDQLMGDALEMRIRKAVRREIARLAARRAERAGG</sequence>
<evidence type="ECO:0000313" key="3">
    <source>
        <dbReference type="Proteomes" id="UP000474957"/>
    </source>
</evidence>
<organism evidence="2 3">
    <name type="scientific">Halovulum marinum</name>
    <dbReference type="NCBI Taxonomy" id="2662447"/>
    <lineage>
        <taxon>Bacteria</taxon>
        <taxon>Pseudomonadati</taxon>
        <taxon>Pseudomonadota</taxon>
        <taxon>Alphaproteobacteria</taxon>
        <taxon>Rhodobacterales</taxon>
        <taxon>Paracoccaceae</taxon>
        <taxon>Halovulum</taxon>
    </lineage>
</organism>